<evidence type="ECO:0000259" key="4">
    <source>
        <dbReference type="Pfam" id="PF16403"/>
    </source>
</evidence>
<accession>A0A542ZP96</accession>
<feature type="chain" id="PRO_5021709984" evidence="2">
    <location>
        <begin position="34"/>
        <end position="973"/>
    </location>
</feature>
<dbReference type="InterPro" id="IPR013783">
    <property type="entry name" value="Ig-like_fold"/>
</dbReference>
<evidence type="ECO:0000313" key="6">
    <source>
        <dbReference type="EMBL" id="TQL62059.1"/>
    </source>
</evidence>
<dbReference type="SUPFAM" id="SSF49363">
    <property type="entry name" value="Purple acid phosphatase, N-terminal domain"/>
    <property type="match status" value="1"/>
</dbReference>
<dbReference type="GO" id="GO:0003993">
    <property type="term" value="F:acid phosphatase activity"/>
    <property type="evidence" value="ECO:0007669"/>
    <property type="project" value="InterPro"/>
</dbReference>
<dbReference type="Pfam" id="PF16656">
    <property type="entry name" value="Pur_ac_phosph_N"/>
    <property type="match status" value="1"/>
</dbReference>
<keyword evidence="7" id="KW-1185">Reference proteome</keyword>
<dbReference type="Pfam" id="PF16403">
    <property type="entry name" value="Bact_surface_Ig-like"/>
    <property type="match status" value="1"/>
</dbReference>
<dbReference type="RefSeq" id="WP_142121009.1">
    <property type="nucleotide sequence ID" value="NZ_BAAASV010000002.1"/>
</dbReference>
<sequence>MALSTRFGARAALVTTAIALLLGGGIAAPVAQAATPADVPLITSGTTNWKYLDNNTDPAGTNQDTLVWAKTGFDDSAWNTGTGSFGHKNGTTSGMGGGHAINTLLTRYIPGQTLNVQTYFFRSTFTITQEQIDHLNQLQGTVTYDHGLRIFVNGQKVAGYEDGNITQNLQYGGSNGADPDTSTFSVAPSVLQPGTNTIAVALYQCDSGSSDIFFNLSSLVAKFLPDAATITDLALNIGSSEKERNLVWYTDIDVPQVAQVAKKPAGAPAEFPTAGVQTFTATRGATTDGQFSQRTTITGLEASTEYLYRVGSDSQGWSGTYSFTTGALTGDYNFIFVGDPQIGASGNVGNDRTGWINTLNTAEQRFPGSEFIFSAGDQVENAPNESQYEAFLAPEQLRRLPLAPINGNHDVGSKAYEQHFNTPNWDPSYGAASSSSSSGGNYWFKYNDTLYVILNSNSRDHASHKAYMEKIVQEQGGDVKWKVLGFHHSIYSVASHTDDSDIIDRRANMPETISDLGFDLVLMGHDHSYTRSWLMNDGVPVEVGGTAQEQVSAKPGDVLYVTANSASGSKYYAVKAPNAPFAAVINQENKRNYSNVEVTDASITVTTYRSEDNTVVDKVVLKRADVTAPVLNVPAAAEVAYGSSFDALAGVTATDAVDGNLTSAITVTGSVNTAQLGEYTLTYTVSDAAGNEATQTRTVTVVRAPLTSAKPVIAGQARVGESLTAQPGTWSQGAALTYAWTADNAAIPGPASATLPVTKDLIGKSVAVAITGTLAGHTTVTQTSDPIVVSAGVLVPGKVTVEGSSKVGATLTAKATGWPAAAALRYTWTANGAAIAGGTGATLKLTPALAGKAVRVSVTGVLDGYLDAVVSTAPTSVAKAALKSATPKIAGIVKVGKTLKVKTGKWSAGTKLTYRWYANGKAIKGATKASLKLGKSVRAKKITVKVTGSQPGYATKTVTSKATKKVGKKPVKK</sequence>
<evidence type="ECO:0000259" key="3">
    <source>
        <dbReference type="Pfam" id="PF00149"/>
    </source>
</evidence>
<dbReference type="InterPro" id="IPR029052">
    <property type="entry name" value="Metallo-depent_PP-like"/>
</dbReference>
<protein>
    <submittedName>
        <fullName evidence="6">3',5'-cyclic AMP phosphodiesterase CpdA</fullName>
    </submittedName>
</protein>
<dbReference type="AlphaFoldDB" id="A0A542ZP96"/>
<evidence type="ECO:0000313" key="7">
    <source>
        <dbReference type="Proteomes" id="UP000315389"/>
    </source>
</evidence>
<dbReference type="OrthoDB" id="9804511at2"/>
<reference evidence="6 7" key="1">
    <citation type="submission" date="2019-06" db="EMBL/GenBank/DDBJ databases">
        <title>Sequencing the genomes of 1000 actinobacteria strains.</title>
        <authorList>
            <person name="Klenk H.-P."/>
        </authorList>
    </citation>
    <scope>NUCLEOTIDE SEQUENCE [LARGE SCALE GENOMIC DNA]</scope>
    <source>
        <strain evidence="6 7">DSM 4813</strain>
    </source>
</reference>
<feature type="signal peptide" evidence="2">
    <location>
        <begin position="1"/>
        <end position="33"/>
    </location>
</feature>
<dbReference type="PANTHER" id="PTHR45867">
    <property type="entry name" value="PURPLE ACID PHOSPHATASE"/>
    <property type="match status" value="1"/>
</dbReference>
<evidence type="ECO:0000256" key="1">
    <source>
        <dbReference type="ARBA" id="ARBA00022729"/>
    </source>
</evidence>
<evidence type="ECO:0000259" key="5">
    <source>
        <dbReference type="Pfam" id="PF16656"/>
    </source>
</evidence>
<comment type="caution">
    <text evidence="6">The sequence shown here is derived from an EMBL/GenBank/DDBJ whole genome shotgun (WGS) entry which is preliminary data.</text>
</comment>
<dbReference type="PANTHER" id="PTHR45867:SF3">
    <property type="entry name" value="ACID PHOSPHATASE TYPE 7"/>
    <property type="match status" value="1"/>
</dbReference>
<dbReference type="GO" id="GO:0046872">
    <property type="term" value="F:metal ion binding"/>
    <property type="evidence" value="ECO:0007669"/>
    <property type="project" value="InterPro"/>
</dbReference>
<dbReference type="InterPro" id="IPR004843">
    <property type="entry name" value="Calcineurin-like_PHP"/>
</dbReference>
<dbReference type="InterPro" id="IPR032179">
    <property type="entry name" value="Cry22Aa_Ig-like"/>
</dbReference>
<dbReference type="Proteomes" id="UP000315389">
    <property type="component" value="Unassembled WGS sequence"/>
</dbReference>
<dbReference type="Gene3D" id="2.60.40.2700">
    <property type="match status" value="3"/>
</dbReference>
<evidence type="ECO:0000256" key="2">
    <source>
        <dbReference type="SAM" id="SignalP"/>
    </source>
</evidence>
<feature type="domain" description="Calcineurin-like phosphoesterase" evidence="3">
    <location>
        <begin position="333"/>
        <end position="529"/>
    </location>
</feature>
<dbReference type="Pfam" id="PF00149">
    <property type="entry name" value="Metallophos"/>
    <property type="match status" value="1"/>
</dbReference>
<dbReference type="Gene3D" id="3.60.21.10">
    <property type="match status" value="1"/>
</dbReference>
<gene>
    <name evidence="6" type="ORF">FB461_1692</name>
</gene>
<dbReference type="Gene3D" id="2.60.40.10">
    <property type="entry name" value="Immunoglobulins"/>
    <property type="match status" value="1"/>
</dbReference>
<dbReference type="SUPFAM" id="SSF56300">
    <property type="entry name" value="Metallo-dependent phosphatases"/>
    <property type="match status" value="1"/>
</dbReference>
<dbReference type="Gene3D" id="2.60.120.260">
    <property type="entry name" value="Galactose-binding domain-like"/>
    <property type="match status" value="1"/>
</dbReference>
<organism evidence="6 7">
    <name type="scientific">Rarobacter faecitabidus</name>
    <dbReference type="NCBI Taxonomy" id="13243"/>
    <lineage>
        <taxon>Bacteria</taxon>
        <taxon>Bacillati</taxon>
        <taxon>Actinomycetota</taxon>
        <taxon>Actinomycetes</taxon>
        <taxon>Micrococcales</taxon>
        <taxon>Rarobacteraceae</taxon>
        <taxon>Rarobacter</taxon>
    </lineage>
</organism>
<feature type="domain" description="Pesticidal crystal protein Cry22Aa Ig-like" evidence="4">
    <location>
        <begin position="637"/>
        <end position="701"/>
    </location>
</feature>
<dbReference type="EMBL" id="VFOS01000002">
    <property type="protein sequence ID" value="TQL62059.1"/>
    <property type="molecule type" value="Genomic_DNA"/>
</dbReference>
<keyword evidence="1 2" id="KW-0732">Signal</keyword>
<dbReference type="InterPro" id="IPR008963">
    <property type="entry name" value="Purple_acid_Pase-like_N"/>
</dbReference>
<dbReference type="InterPro" id="IPR015914">
    <property type="entry name" value="PAPs_N"/>
</dbReference>
<dbReference type="GO" id="GO:0005975">
    <property type="term" value="P:carbohydrate metabolic process"/>
    <property type="evidence" value="ECO:0007669"/>
    <property type="project" value="UniProtKB-ARBA"/>
</dbReference>
<feature type="domain" description="Purple acid phosphatase N-terminal" evidence="5">
    <location>
        <begin position="234"/>
        <end position="325"/>
    </location>
</feature>
<dbReference type="Gene3D" id="2.60.40.380">
    <property type="entry name" value="Purple acid phosphatase-like, N-terminal"/>
    <property type="match status" value="1"/>
</dbReference>
<name>A0A542ZP96_RARFA</name>
<proteinExistence type="predicted"/>
<dbReference type="InterPro" id="IPR008979">
    <property type="entry name" value="Galactose-bd-like_sf"/>
</dbReference>
<dbReference type="SUPFAM" id="SSF49785">
    <property type="entry name" value="Galactose-binding domain-like"/>
    <property type="match status" value="1"/>
</dbReference>